<dbReference type="Gene3D" id="1.10.10.10">
    <property type="entry name" value="Winged helix-like DNA-binding domain superfamily/Winged helix DNA-binding domain"/>
    <property type="match status" value="1"/>
</dbReference>
<evidence type="ECO:0000259" key="5">
    <source>
        <dbReference type="PROSITE" id="PS51464"/>
    </source>
</evidence>
<dbReference type="Pfam" id="PF01418">
    <property type="entry name" value="HTH_6"/>
    <property type="match status" value="1"/>
</dbReference>
<name>A0A285PNE6_9FIRM</name>
<reference evidence="7" key="1">
    <citation type="submission" date="2017-09" db="EMBL/GenBank/DDBJ databases">
        <authorList>
            <person name="Shetty A S."/>
        </authorList>
    </citation>
    <scope>NUCLEOTIDE SEQUENCE [LARGE SCALE GENOMIC DNA]</scope>
</reference>
<dbReference type="Pfam" id="PF01380">
    <property type="entry name" value="SIS"/>
    <property type="match status" value="1"/>
</dbReference>
<dbReference type="GO" id="GO:0097367">
    <property type="term" value="F:carbohydrate derivative binding"/>
    <property type="evidence" value="ECO:0007669"/>
    <property type="project" value="InterPro"/>
</dbReference>
<dbReference type="SUPFAM" id="SSF46689">
    <property type="entry name" value="Homeodomain-like"/>
    <property type="match status" value="1"/>
</dbReference>
<proteinExistence type="predicted"/>
<dbReference type="AlphaFoldDB" id="A0A285PNE6"/>
<evidence type="ECO:0000313" key="6">
    <source>
        <dbReference type="EMBL" id="SOB71163.1"/>
    </source>
</evidence>
<dbReference type="EMBL" id="LT907978">
    <property type="protein sequence ID" value="SOB71163.1"/>
    <property type="molecule type" value="Genomic_DNA"/>
</dbReference>
<keyword evidence="2" id="KW-0238">DNA-binding</keyword>
<keyword evidence="6" id="KW-0413">Isomerase</keyword>
<evidence type="ECO:0000313" key="7">
    <source>
        <dbReference type="Proteomes" id="UP000217549"/>
    </source>
</evidence>
<dbReference type="GO" id="GO:1901135">
    <property type="term" value="P:carbohydrate derivative metabolic process"/>
    <property type="evidence" value="ECO:0007669"/>
    <property type="project" value="InterPro"/>
</dbReference>
<dbReference type="GO" id="GO:0003677">
    <property type="term" value="F:DNA binding"/>
    <property type="evidence" value="ECO:0007669"/>
    <property type="project" value="UniProtKB-KW"/>
</dbReference>
<dbReference type="InterPro" id="IPR047640">
    <property type="entry name" value="RpiR-like"/>
</dbReference>
<dbReference type="PROSITE" id="PS51071">
    <property type="entry name" value="HTH_RPIR"/>
    <property type="match status" value="1"/>
</dbReference>
<keyword evidence="3" id="KW-0804">Transcription</keyword>
<dbReference type="InterPro" id="IPR036388">
    <property type="entry name" value="WH-like_DNA-bd_sf"/>
</dbReference>
<dbReference type="KEGG" id="ehl:EHLA_0398"/>
<dbReference type="RefSeq" id="WP_096239125.1">
    <property type="nucleotide sequence ID" value="NZ_LT907978.1"/>
</dbReference>
<feature type="domain" description="HTH rpiR-type" evidence="4">
    <location>
        <begin position="3"/>
        <end position="79"/>
    </location>
</feature>
<dbReference type="PANTHER" id="PTHR30514:SF1">
    <property type="entry name" value="HTH-TYPE TRANSCRIPTIONAL REGULATOR HEXR-RELATED"/>
    <property type="match status" value="1"/>
</dbReference>
<dbReference type="InterPro" id="IPR001347">
    <property type="entry name" value="SIS_dom"/>
</dbReference>
<dbReference type="PANTHER" id="PTHR30514">
    <property type="entry name" value="GLUCOKINASE"/>
    <property type="match status" value="1"/>
</dbReference>
<dbReference type="InterPro" id="IPR046348">
    <property type="entry name" value="SIS_dom_sf"/>
</dbReference>
<dbReference type="SUPFAM" id="SSF53697">
    <property type="entry name" value="SIS domain"/>
    <property type="match status" value="1"/>
</dbReference>
<feature type="domain" description="SIS" evidence="5">
    <location>
        <begin position="130"/>
        <end position="269"/>
    </location>
</feature>
<accession>A0A285PNE6</accession>
<dbReference type="CDD" id="cd05013">
    <property type="entry name" value="SIS_RpiR"/>
    <property type="match status" value="1"/>
</dbReference>
<evidence type="ECO:0000256" key="2">
    <source>
        <dbReference type="ARBA" id="ARBA00023125"/>
    </source>
</evidence>
<dbReference type="InterPro" id="IPR009057">
    <property type="entry name" value="Homeodomain-like_sf"/>
</dbReference>
<evidence type="ECO:0000259" key="4">
    <source>
        <dbReference type="PROSITE" id="PS51071"/>
    </source>
</evidence>
<dbReference type="GO" id="GO:0003700">
    <property type="term" value="F:DNA-binding transcription factor activity"/>
    <property type="evidence" value="ECO:0007669"/>
    <property type="project" value="InterPro"/>
</dbReference>
<organism evidence="6 7">
    <name type="scientific">Anaerobutyricum hallii</name>
    <dbReference type="NCBI Taxonomy" id="39488"/>
    <lineage>
        <taxon>Bacteria</taxon>
        <taxon>Bacillati</taxon>
        <taxon>Bacillota</taxon>
        <taxon>Clostridia</taxon>
        <taxon>Lachnospirales</taxon>
        <taxon>Lachnospiraceae</taxon>
        <taxon>Anaerobutyricum</taxon>
    </lineage>
</organism>
<dbReference type="GO" id="GO:0016853">
    <property type="term" value="F:isomerase activity"/>
    <property type="evidence" value="ECO:0007669"/>
    <property type="project" value="UniProtKB-KW"/>
</dbReference>
<gene>
    <name evidence="6" type="ORF">EHLA_0398</name>
</gene>
<dbReference type="Gene3D" id="3.40.50.10490">
    <property type="entry name" value="Glucose-6-phosphate isomerase like protein, domain 1"/>
    <property type="match status" value="1"/>
</dbReference>
<keyword evidence="7" id="KW-1185">Reference proteome</keyword>
<protein>
    <submittedName>
        <fullName evidence="6">Sugar isomerase (SIS)</fullName>
    </submittedName>
</protein>
<evidence type="ECO:0000256" key="1">
    <source>
        <dbReference type="ARBA" id="ARBA00023015"/>
    </source>
</evidence>
<dbReference type="InterPro" id="IPR035472">
    <property type="entry name" value="RpiR-like_SIS"/>
</dbReference>
<dbReference type="PROSITE" id="PS51464">
    <property type="entry name" value="SIS"/>
    <property type="match status" value="1"/>
</dbReference>
<sequence length="290" mass="32760">MTNILEWEITRNYRKLRPSERKVADYLLHCDEELDDMTLTELAEKAKVSQPTVLRFARGMGFEGFKELKSAILEERIRKNMEKEEITPLYGFPVGKEDVLTDVPSKVIGTTIHVLQETLKSISLKEFVKAIELIINADNIVVYGVENSLCAVNDLVTKLLYLGLKCYSYDDFYLQNISACNLGNRDVAIGISYSGNSRNTVEVMRAAKKSGASTIVITNFENAPISKYADVQICTSTDQFLYGDAIFSRSSQLAIIDMLYMGVIVSDYDKYTKKLDKNGRTICNQAYEIQ</sequence>
<dbReference type="InterPro" id="IPR000281">
    <property type="entry name" value="HTH_RpiR"/>
</dbReference>
<evidence type="ECO:0000256" key="3">
    <source>
        <dbReference type="ARBA" id="ARBA00023163"/>
    </source>
</evidence>
<keyword evidence="1" id="KW-0805">Transcription regulation</keyword>
<dbReference type="Proteomes" id="UP000217549">
    <property type="component" value="Chromosome I"/>
</dbReference>